<gene>
    <name evidence="2" type="ORF">PSON_ATCC_30995.1.T1030186</name>
</gene>
<dbReference type="AlphaFoldDB" id="A0A8S1QFL8"/>
<evidence type="ECO:0000259" key="1">
    <source>
        <dbReference type="PROSITE" id="PS51283"/>
    </source>
</evidence>
<keyword evidence="3" id="KW-1185">Reference proteome</keyword>
<proteinExistence type="predicted"/>
<dbReference type="OrthoDB" id="295016at2759"/>
<protein>
    <recommendedName>
        <fullName evidence="1">DUSP domain-containing protein</fullName>
    </recommendedName>
</protein>
<dbReference type="Pfam" id="PF06337">
    <property type="entry name" value="DUSP"/>
    <property type="match status" value="1"/>
</dbReference>
<dbReference type="InterPro" id="IPR006615">
    <property type="entry name" value="Pept_C19_DUSP"/>
</dbReference>
<reference evidence="2" key="1">
    <citation type="submission" date="2021-01" db="EMBL/GenBank/DDBJ databases">
        <authorList>
            <consortium name="Genoscope - CEA"/>
            <person name="William W."/>
        </authorList>
    </citation>
    <scope>NUCLEOTIDE SEQUENCE</scope>
</reference>
<name>A0A8S1QFL8_9CILI</name>
<sequence length="299" mass="34981">MNDQHFYHGYQSQNQIIKEGYAHAISTKWFRKFQNALQNRNGVDVSKIGEIENINISDNNHQIHTNLDGYLVPPQHSISFQRVYSLRSDAIYGQDYEIVSIDVWKFLKMYYNADYDVVVFVTKILPNLTKYFTCENLDTGLCICQDLINLVMVIIQTYDKSLMIALKLPACPYLELVKFRNYLFDMTEHKLESIKYINQGHLYYDGKKVSFKGNKTLNDLGITKDMQIILSCINMTMADVEEEIETDGDEQQIEQNLHTKQEFLEILQHNLNLQSTEQLTLKSIQEIQQSLEQNDFFQV</sequence>
<accession>A0A8S1QFL8</accession>
<evidence type="ECO:0000313" key="2">
    <source>
        <dbReference type="EMBL" id="CAD8113567.1"/>
    </source>
</evidence>
<organism evidence="2 3">
    <name type="scientific">Paramecium sonneborni</name>
    <dbReference type="NCBI Taxonomy" id="65129"/>
    <lineage>
        <taxon>Eukaryota</taxon>
        <taxon>Sar</taxon>
        <taxon>Alveolata</taxon>
        <taxon>Ciliophora</taxon>
        <taxon>Intramacronucleata</taxon>
        <taxon>Oligohymenophorea</taxon>
        <taxon>Peniculida</taxon>
        <taxon>Parameciidae</taxon>
        <taxon>Paramecium</taxon>
    </lineage>
</organism>
<dbReference type="EMBL" id="CAJJDN010000103">
    <property type="protein sequence ID" value="CAD8113567.1"/>
    <property type="molecule type" value="Genomic_DNA"/>
</dbReference>
<dbReference type="PROSITE" id="PS51283">
    <property type="entry name" value="DUSP"/>
    <property type="match status" value="1"/>
</dbReference>
<feature type="domain" description="DUSP" evidence="1">
    <location>
        <begin position="1"/>
        <end position="124"/>
    </location>
</feature>
<dbReference type="GO" id="GO:0004843">
    <property type="term" value="F:cysteine-type deubiquitinase activity"/>
    <property type="evidence" value="ECO:0007669"/>
    <property type="project" value="InterPro"/>
</dbReference>
<comment type="caution">
    <text evidence="2">The sequence shown here is derived from an EMBL/GenBank/DDBJ whole genome shotgun (WGS) entry which is preliminary data.</text>
</comment>
<dbReference type="Proteomes" id="UP000692954">
    <property type="component" value="Unassembled WGS sequence"/>
</dbReference>
<evidence type="ECO:0000313" key="3">
    <source>
        <dbReference type="Proteomes" id="UP000692954"/>
    </source>
</evidence>